<feature type="domain" description="JAB" evidence="9">
    <location>
        <begin position="3"/>
        <end position="91"/>
    </location>
</feature>
<gene>
    <name evidence="10" type="ORF">VOF76_21050</name>
</gene>
<comment type="caution">
    <text evidence="10">The sequence shown here is derived from an EMBL/GenBank/DDBJ whole genome shotgun (WGS) entry which is preliminary data.</text>
</comment>
<evidence type="ECO:0000256" key="3">
    <source>
        <dbReference type="ARBA" id="ARBA00022723"/>
    </source>
</evidence>
<dbReference type="InterPro" id="IPR000064">
    <property type="entry name" value="NLP_P60_dom"/>
</dbReference>
<dbReference type="PANTHER" id="PTHR34858:SF1">
    <property type="entry name" value="CYSO-CYSTEINE PEPTIDASE"/>
    <property type="match status" value="1"/>
</dbReference>
<dbReference type="InterPro" id="IPR038765">
    <property type="entry name" value="Papain-like_cys_pep_sf"/>
</dbReference>
<evidence type="ECO:0000256" key="2">
    <source>
        <dbReference type="ARBA" id="ARBA00022670"/>
    </source>
</evidence>
<dbReference type="CDD" id="cd08073">
    <property type="entry name" value="MPN_NLPC_P60"/>
    <property type="match status" value="1"/>
</dbReference>
<dbReference type="InterPro" id="IPR051929">
    <property type="entry name" value="VirAsm_ModProt"/>
</dbReference>
<evidence type="ECO:0000313" key="10">
    <source>
        <dbReference type="EMBL" id="MEC3938651.1"/>
    </source>
</evidence>
<dbReference type="SUPFAM" id="SSF54001">
    <property type="entry name" value="Cysteine proteinases"/>
    <property type="match status" value="1"/>
</dbReference>
<keyword evidence="6" id="KW-0862">Zinc</keyword>
<accession>A0ABU6IAM6</accession>
<keyword evidence="5" id="KW-0788">Thiol protease</keyword>
<evidence type="ECO:0000256" key="7">
    <source>
        <dbReference type="ARBA" id="ARBA00023049"/>
    </source>
</evidence>
<keyword evidence="3" id="KW-0479">Metal-binding</keyword>
<evidence type="ECO:0000259" key="9">
    <source>
        <dbReference type="Pfam" id="PF14464"/>
    </source>
</evidence>
<evidence type="ECO:0000259" key="8">
    <source>
        <dbReference type="Pfam" id="PF00877"/>
    </source>
</evidence>
<keyword evidence="11" id="KW-1185">Reference proteome</keyword>
<protein>
    <submittedName>
        <fullName evidence="10">C40 family peptidase</fullName>
    </submittedName>
</protein>
<keyword evidence="4" id="KW-0378">Hydrolase</keyword>
<keyword evidence="2" id="KW-0645">Protease</keyword>
<evidence type="ECO:0000256" key="1">
    <source>
        <dbReference type="ARBA" id="ARBA00007074"/>
    </source>
</evidence>
<dbReference type="Gene3D" id="3.40.140.10">
    <property type="entry name" value="Cytidine Deaminase, domain 2"/>
    <property type="match status" value="1"/>
</dbReference>
<dbReference type="Pfam" id="PF00877">
    <property type="entry name" value="NLPC_P60"/>
    <property type="match status" value="1"/>
</dbReference>
<sequence length="248" mass="28724">MRKKLMDAIRAHVAAEYPNEACGVVVQAGRAQQYIPCRNISATPTEAFTISPEDKLAASEQGEIIMVIHSHPDVVQLVPSEMDRVQCDWSGVEWGIMSWPDGDFCTLAPREDRDYAGRRWVLGFADCWSLIREWYQREHGITLGNYSIPYEWWEQGENRYEDNWEAEGFVQVDPADMRPGDMIMMRIQAQVTNHAAVYLGHHEHQENIMLHHNFGNLSARVPYGKYYRDRTVRVVRHRELMNAENTDS</sequence>
<evidence type="ECO:0000256" key="6">
    <source>
        <dbReference type="ARBA" id="ARBA00022833"/>
    </source>
</evidence>
<evidence type="ECO:0000256" key="4">
    <source>
        <dbReference type="ARBA" id="ARBA00022801"/>
    </source>
</evidence>
<reference evidence="10 11" key="1">
    <citation type="submission" date="2024-01" db="EMBL/GenBank/DDBJ databases">
        <title>Comparative Genomics of Leclercia adecarboxylata Strains Isolated from Several Sources.</title>
        <authorList>
            <person name="Yescas-Zazueta V."/>
            <person name="Balbuena-Alonso M.G."/>
            <person name="Valencia D."/>
            <person name="Mendez-Pfeiffer P.A."/>
            <person name="Ballesteros-Monrreal M.G."/>
            <person name="Rocha-Gracia R.D.C."/>
            <person name="Barrios-Villa E."/>
        </authorList>
    </citation>
    <scope>NUCLEOTIDE SEQUENCE [LARGE SCALE GENOMIC DNA]</scope>
    <source>
        <strain evidence="10 11">33MEM</strain>
    </source>
</reference>
<organism evidence="10 11">
    <name type="scientific">Leclercia adecarboxylata</name>
    <dbReference type="NCBI Taxonomy" id="83655"/>
    <lineage>
        <taxon>Bacteria</taxon>
        <taxon>Pseudomonadati</taxon>
        <taxon>Pseudomonadota</taxon>
        <taxon>Gammaproteobacteria</taxon>
        <taxon>Enterobacterales</taxon>
        <taxon>Enterobacteriaceae</taxon>
        <taxon>Leclercia</taxon>
    </lineage>
</organism>
<dbReference type="SUPFAM" id="SSF102712">
    <property type="entry name" value="JAB1/MPN domain"/>
    <property type="match status" value="1"/>
</dbReference>
<comment type="similarity">
    <text evidence="1">Belongs to the peptidase C40 family.</text>
</comment>
<dbReference type="PANTHER" id="PTHR34858">
    <property type="entry name" value="CYSO-CYSTEINE PEPTIDASE"/>
    <property type="match status" value="1"/>
</dbReference>
<proteinExistence type="inferred from homology"/>
<dbReference type="Gene3D" id="3.90.1720.10">
    <property type="entry name" value="endopeptidase domain like (from Nostoc punctiforme)"/>
    <property type="match status" value="1"/>
</dbReference>
<dbReference type="Proteomes" id="UP001357437">
    <property type="component" value="Unassembled WGS sequence"/>
</dbReference>
<dbReference type="Pfam" id="PF14464">
    <property type="entry name" value="Prok-JAB"/>
    <property type="match status" value="1"/>
</dbReference>
<evidence type="ECO:0000313" key="11">
    <source>
        <dbReference type="Proteomes" id="UP001357437"/>
    </source>
</evidence>
<feature type="domain" description="NlpC/P60" evidence="8">
    <location>
        <begin position="124"/>
        <end position="236"/>
    </location>
</feature>
<dbReference type="RefSeq" id="WP_326287497.1">
    <property type="nucleotide sequence ID" value="NZ_JAYMCU010000057.1"/>
</dbReference>
<dbReference type="InterPro" id="IPR028090">
    <property type="entry name" value="JAB_dom_prok"/>
</dbReference>
<name>A0ABU6IAM6_9ENTR</name>
<evidence type="ECO:0000256" key="5">
    <source>
        <dbReference type="ARBA" id="ARBA00022807"/>
    </source>
</evidence>
<dbReference type="EMBL" id="JAYMCU010000057">
    <property type="protein sequence ID" value="MEC3938651.1"/>
    <property type="molecule type" value="Genomic_DNA"/>
</dbReference>
<keyword evidence="7" id="KW-0482">Metalloprotease</keyword>